<proteinExistence type="predicted"/>
<sequence>MVEVAVGMLLVVVEEVGVTSVGKMVILQGNVAKFLNWMWNMGITVVLRLSMLPIQMVLLSKEDPMMVEAITMVVVVADMDVEVGDIVVRKVVTVVASRMEMMVDMETVV</sequence>
<comment type="caution">
    <text evidence="1">The sequence shown here is derived from an EMBL/GenBank/DDBJ whole genome shotgun (WGS) entry which is preliminary data.</text>
</comment>
<organism evidence="1 2">
    <name type="scientific">Solanum commersonii</name>
    <name type="common">Commerson's wild potato</name>
    <name type="synonym">Commerson's nightshade</name>
    <dbReference type="NCBI Taxonomy" id="4109"/>
    <lineage>
        <taxon>Eukaryota</taxon>
        <taxon>Viridiplantae</taxon>
        <taxon>Streptophyta</taxon>
        <taxon>Embryophyta</taxon>
        <taxon>Tracheophyta</taxon>
        <taxon>Spermatophyta</taxon>
        <taxon>Magnoliopsida</taxon>
        <taxon>eudicotyledons</taxon>
        <taxon>Gunneridae</taxon>
        <taxon>Pentapetalae</taxon>
        <taxon>asterids</taxon>
        <taxon>lamiids</taxon>
        <taxon>Solanales</taxon>
        <taxon>Solanaceae</taxon>
        <taxon>Solanoideae</taxon>
        <taxon>Solaneae</taxon>
        <taxon>Solanum</taxon>
    </lineage>
</organism>
<keyword evidence="2" id="KW-1185">Reference proteome</keyword>
<reference evidence="1 2" key="1">
    <citation type="submission" date="2020-09" db="EMBL/GenBank/DDBJ databases">
        <title>De no assembly of potato wild relative species, Solanum commersonii.</title>
        <authorList>
            <person name="Cho K."/>
        </authorList>
    </citation>
    <scope>NUCLEOTIDE SEQUENCE [LARGE SCALE GENOMIC DNA]</scope>
    <source>
        <strain evidence="1">LZ3.2</strain>
        <tissue evidence="1">Leaf</tissue>
    </source>
</reference>
<protein>
    <submittedName>
        <fullName evidence="1">Uncharacterized protein</fullName>
    </submittedName>
</protein>
<accession>A0A9J6AZY4</accession>
<evidence type="ECO:0000313" key="2">
    <source>
        <dbReference type="Proteomes" id="UP000824120"/>
    </source>
</evidence>
<gene>
    <name evidence="1" type="ORF">H5410_001718</name>
</gene>
<evidence type="ECO:0000313" key="1">
    <source>
        <dbReference type="EMBL" id="KAG5630001.1"/>
    </source>
</evidence>
<dbReference type="Proteomes" id="UP000824120">
    <property type="component" value="Chromosome 1"/>
</dbReference>
<name>A0A9J6AZY4_SOLCO</name>
<dbReference type="EMBL" id="JACXVP010000001">
    <property type="protein sequence ID" value="KAG5630001.1"/>
    <property type="molecule type" value="Genomic_DNA"/>
</dbReference>
<dbReference type="AlphaFoldDB" id="A0A9J6AZY4"/>